<dbReference type="CDD" id="cd07067">
    <property type="entry name" value="HP_PGM_like"/>
    <property type="match status" value="1"/>
</dbReference>
<accession>A0A941EDG0</accession>
<dbReference type="Gene3D" id="3.40.50.1240">
    <property type="entry name" value="Phosphoglycerate mutase-like"/>
    <property type="match status" value="1"/>
</dbReference>
<keyword evidence="1" id="KW-0378">Hydrolase</keyword>
<dbReference type="InterPro" id="IPR051021">
    <property type="entry name" value="Mito_Ser/Thr_phosphatase"/>
</dbReference>
<dbReference type="PANTHER" id="PTHR20935">
    <property type="entry name" value="PHOSPHOGLYCERATE MUTASE-RELATED"/>
    <property type="match status" value="1"/>
</dbReference>
<evidence type="ECO:0000313" key="2">
    <source>
        <dbReference type="EMBL" id="MBR7828423.1"/>
    </source>
</evidence>
<reference evidence="2" key="1">
    <citation type="submission" date="2021-04" db="EMBL/GenBank/DDBJ databases">
        <title>Genome based classification of Actinospica acidithermotolerans sp. nov., an actinobacterium isolated from an Indonesian hot spring.</title>
        <authorList>
            <person name="Kusuma A.B."/>
            <person name="Putra K.E."/>
            <person name="Nafisah S."/>
            <person name="Loh J."/>
            <person name="Nouioui I."/>
            <person name="Goodfellow M."/>
        </authorList>
    </citation>
    <scope>NUCLEOTIDE SEQUENCE</scope>
    <source>
        <strain evidence="2">MGRD01-02</strain>
    </source>
</reference>
<protein>
    <submittedName>
        <fullName evidence="2">Histidine phosphatase family protein</fullName>
    </submittedName>
</protein>
<keyword evidence="3" id="KW-1185">Reference proteome</keyword>
<dbReference type="AlphaFoldDB" id="A0A941EDG0"/>
<organism evidence="2 3">
    <name type="scientific">Actinospica acidithermotolerans</name>
    <dbReference type="NCBI Taxonomy" id="2828514"/>
    <lineage>
        <taxon>Bacteria</taxon>
        <taxon>Bacillati</taxon>
        <taxon>Actinomycetota</taxon>
        <taxon>Actinomycetes</taxon>
        <taxon>Catenulisporales</taxon>
        <taxon>Actinospicaceae</taxon>
        <taxon>Actinospica</taxon>
    </lineage>
</organism>
<dbReference type="EMBL" id="JAGSOH010000056">
    <property type="protein sequence ID" value="MBR7828423.1"/>
    <property type="molecule type" value="Genomic_DNA"/>
</dbReference>
<dbReference type="Proteomes" id="UP000676325">
    <property type="component" value="Unassembled WGS sequence"/>
</dbReference>
<dbReference type="SMART" id="SM00855">
    <property type="entry name" value="PGAM"/>
    <property type="match status" value="1"/>
</dbReference>
<sequence length="228" mass="24751">MSVATELVLVRHGQAVDNVEYLANLTPHCRGLTARGHEQAELVAARLAKQMAGPRPFDVVCHSPVRRAAETTEHIVAALGPGVPVECVDGLRVADHGVEGQHPWDARTNLIGTIPPLDPETPPAPGAESWQTYLDRSGGTLVEIAKRYEGSRILVVAHAETSASAMQTFMRLPVGASRWTYPMISHTALSGWRHEHSLYSGGDPAGNWAMLYVNDDSHLPETERTWGS</sequence>
<comment type="caution">
    <text evidence="2">The sequence shown here is derived from an EMBL/GenBank/DDBJ whole genome shotgun (WGS) entry which is preliminary data.</text>
</comment>
<dbReference type="SUPFAM" id="SSF53254">
    <property type="entry name" value="Phosphoglycerate mutase-like"/>
    <property type="match status" value="1"/>
</dbReference>
<name>A0A941EDG0_9ACTN</name>
<dbReference type="InterPro" id="IPR013078">
    <property type="entry name" value="His_Pase_superF_clade-1"/>
</dbReference>
<gene>
    <name evidence="2" type="ORF">KDK95_19080</name>
</gene>
<dbReference type="RefSeq" id="WP_212519559.1">
    <property type="nucleotide sequence ID" value="NZ_JAGSOH010000056.1"/>
</dbReference>
<evidence type="ECO:0000313" key="3">
    <source>
        <dbReference type="Proteomes" id="UP000676325"/>
    </source>
</evidence>
<dbReference type="PANTHER" id="PTHR20935:SF0">
    <property type="entry name" value="SERINE_THREONINE-PROTEIN PHOSPHATASE PGAM5, MITOCHONDRIAL"/>
    <property type="match status" value="1"/>
</dbReference>
<proteinExistence type="predicted"/>
<dbReference type="Pfam" id="PF00300">
    <property type="entry name" value="His_Phos_1"/>
    <property type="match status" value="1"/>
</dbReference>
<dbReference type="InterPro" id="IPR029033">
    <property type="entry name" value="His_PPase_superfam"/>
</dbReference>
<dbReference type="InterPro" id="IPR001345">
    <property type="entry name" value="PG/BPGM_mutase_AS"/>
</dbReference>
<evidence type="ECO:0000256" key="1">
    <source>
        <dbReference type="ARBA" id="ARBA00022801"/>
    </source>
</evidence>
<dbReference type="GO" id="GO:0016787">
    <property type="term" value="F:hydrolase activity"/>
    <property type="evidence" value="ECO:0007669"/>
    <property type="project" value="UniProtKB-KW"/>
</dbReference>
<dbReference type="PROSITE" id="PS00175">
    <property type="entry name" value="PG_MUTASE"/>
    <property type="match status" value="1"/>
</dbReference>